<dbReference type="GO" id="GO:0009252">
    <property type="term" value="P:peptidoglycan biosynthetic process"/>
    <property type="evidence" value="ECO:0007669"/>
    <property type="project" value="UniProtKB-UniRule"/>
</dbReference>
<feature type="modified residue" description="N6-carboxylysine" evidence="7">
    <location>
        <position position="221"/>
    </location>
</feature>
<dbReference type="Pfam" id="PF01225">
    <property type="entry name" value="Mur_ligase"/>
    <property type="match status" value="1"/>
</dbReference>
<dbReference type="SUPFAM" id="SSF53623">
    <property type="entry name" value="MurD-like peptide ligases, catalytic domain"/>
    <property type="match status" value="1"/>
</dbReference>
<feature type="binding site" evidence="7">
    <location>
        <begin position="413"/>
        <end position="416"/>
    </location>
    <ligand>
        <name>meso-2,6-diaminopimelate</name>
        <dbReference type="ChEBI" id="CHEBI:57791"/>
    </ligand>
</feature>
<accession>F5R766</accession>
<keyword evidence="7" id="KW-0547">Nucleotide-binding</keyword>
<dbReference type="OrthoDB" id="9800958at2"/>
<keyword evidence="7" id="KW-0067">ATP-binding</keyword>
<evidence type="ECO:0000256" key="3">
    <source>
        <dbReference type="ARBA" id="ARBA00022960"/>
    </source>
</evidence>
<feature type="binding site" evidence="7">
    <location>
        <position position="31"/>
    </location>
    <ligand>
        <name>UDP-N-acetyl-alpha-D-muramoyl-L-alanyl-D-glutamate</name>
        <dbReference type="ChEBI" id="CHEBI:83900"/>
    </ligand>
</feature>
<dbReference type="Pfam" id="PF02875">
    <property type="entry name" value="Mur_ligase_C"/>
    <property type="match status" value="1"/>
</dbReference>
<dbReference type="Proteomes" id="UP000005019">
    <property type="component" value="Unassembled WGS sequence"/>
</dbReference>
<evidence type="ECO:0000256" key="8">
    <source>
        <dbReference type="RuleBase" id="RU004135"/>
    </source>
</evidence>
<dbReference type="GO" id="GO:0008360">
    <property type="term" value="P:regulation of cell shape"/>
    <property type="evidence" value="ECO:0007669"/>
    <property type="project" value="UniProtKB-KW"/>
</dbReference>
<feature type="binding site" evidence="7">
    <location>
        <begin position="154"/>
        <end position="155"/>
    </location>
    <ligand>
        <name>UDP-N-acetyl-alpha-D-muramoyl-L-alanyl-D-glutamate</name>
        <dbReference type="ChEBI" id="CHEBI:83900"/>
    </ligand>
</feature>
<dbReference type="GO" id="GO:0008765">
    <property type="term" value="F:UDP-N-acetylmuramoylalanyl-D-glutamate-2,6-diaminopimelate ligase activity"/>
    <property type="evidence" value="ECO:0007669"/>
    <property type="project" value="UniProtKB-UniRule"/>
</dbReference>
<dbReference type="Pfam" id="PF08245">
    <property type="entry name" value="Mur_ligase_M"/>
    <property type="match status" value="1"/>
</dbReference>
<comment type="catalytic activity">
    <reaction evidence="7">
        <text>UDP-N-acetyl-alpha-D-muramoyl-L-alanyl-D-glutamate + meso-2,6-diaminopimelate + ATP = UDP-N-acetyl-alpha-D-muramoyl-L-alanyl-gamma-D-glutamyl-meso-2,6-diaminopimelate + ADP + phosphate + H(+)</text>
        <dbReference type="Rhea" id="RHEA:23676"/>
        <dbReference type="ChEBI" id="CHEBI:15378"/>
        <dbReference type="ChEBI" id="CHEBI:30616"/>
        <dbReference type="ChEBI" id="CHEBI:43474"/>
        <dbReference type="ChEBI" id="CHEBI:57791"/>
        <dbReference type="ChEBI" id="CHEBI:83900"/>
        <dbReference type="ChEBI" id="CHEBI:83905"/>
        <dbReference type="ChEBI" id="CHEBI:456216"/>
        <dbReference type="EC" id="6.3.2.13"/>
    </reaction>
</comment>
<evidence type="ECO:0000256" key="6">
    <source>
        <dbReference type="ARBA" id="ARBA00023316"/>
    </source>
</evidence>
<dbReference type="NCBIfam" id="TIGR01085">
    <property type="entry name" value="murE"/>
    <property type="match status" value="1"/>
</dbReference>
<dbReference type="InterPro" id="IPR035911">
    <property type="entry name" value="MurE/MurF_N"/>
</dbReference>
<dbReference type="Gene3D" id="3.40.1390.10">
    <property type="entry name" value="MurE/MurF, N-terminal domain"/>
    <property type="match status" value="1"/>
</dbReference>
<evidence type="ECO:0000256" key="2">
    <source>
        <dbReference type="ARBA" id="ARBA00022618"/>
    </source>
</evidence>
<sequence>MSAADAGQTVARVREALARHGITPRAVRADSRRVQPGDLFFALPGQRTDGRRFIDAAIAAGACAVLCEAGGAPAGTTVPVIEIDDLRAHAGALADALLDHPSAALHVIGITGTNGKTSVSQWVAQAMQALGTRCGVIGTLGCGLPGQLAESANTTPDVVSVHQTLADLRAAGATACAMEVSSIGLDQRRIDGVRIHTAAFTNLTRDHLDYHPDMQHYGAAKAALFSHPGLQAAVINTDDAFGRLLATATAARLPVTGCALDADLPSGVTGLRARNVDPAHGLHFDIEQGDARAVVDAALVGRFNVQNLLAVTGCLLHAGVSLSDAARVAGGLVPPPGRMQRLGGRGEPLVVVDYAHTPDALEQALRALQPVAAARGGRLLCVFGCGGDRDPGKRPLMGAVAYEHAARTWITSDNPRGEDPDAILDDIAAGLPTCADVQRERDRAVAIRAAVTGADPRDVVLIAGKGHEPYQEVAGARTPWSDADQAAAALAARGGVQ</sequence>
<dbReference type="GO" id="GO:0051301">
    <property type="term" value="P:cell division"/>
    <property type="evidence" value="ECO:0007669"/>
    <property type="project" value="UniProtKB-KW"/>
</dbReference>
<dbReference type="STRING" id="1000565.METUNv1_00144"/>
<dbReference type="NCBIfam" id="NF001124">
    <property type="entry name" value="PRK00139.1-2"/>
    <property type="match status" value="1"/>
</dbReference>
<dbReference type="Gene3D" id="3.40.1190.10">
    <property type="entry name" value="Mur-like, catalytic domain"/>
    <property type="match status" value="1"/>
</dbReference>
<dbReference type="SUPFAM" id="SSF53244">
    <property type="entry name" value="MurD-like peptide ligases, peptide-binding domain"/>
    <property type="match status" value="1"/>
</dbReference>
<dbReference type="EC" id="6.3.2.13" evidence="7"/>
<feature type="domain" description="Mur ligase N-terminal catalytic" evidence="9">
    <location>
        <begin position="27"/>
        <end position="95"/>
    </location>
</feature>
<comment type="pathway">
    <text evidence="7 8">Cell wall biogenesis; peptidoglycan biosynthesis.</text>
</comment>
<dbReference type="InterPro" id="IPR036615">
    <property type="entry name" value="Mur_ligase_C_dom_sf"/>
</dbReference>
<comment type="function">
    <text evidence="7">Catalyzes the addition of meso-diaminopimelic acid to the nucleotide precursor UDP-N-acetylmuramoyl-L-alanyl-D-glutamate (UMAG) in the biosynthesis of bacterial cell-wall peptidoglycan.</text>
</comment>
<feature type="domain" description="Mur ligase C-terminal" evidence="10">
    <location>
        <begin position="337"/>
        <end position="466"/>
    </location>
</feature>
<gene>
    <name evidence="7" type="primary">murE</name>
    <name evidence="12" type="ORF">METUNv1_00144</name>
</gene>
<dbReference type="EMBL" id="AFHG01000028">
    <property type="protein sequence ID" value="EGK73517.1"/>
    <property type="molecule type" value="Genomic_DNA"/>
</dbReference>
<comment type="caution">
    <text evidence="12">The sequence shown here is derived from an EMBL/GenBank/DDBJ whole genome shotgun (WGS) entry which is preliminary data.</text>
</comment>
<dbReference type="GO" id="GO:0005524">
    <property type="term" value="F:ATP binding"/>
    <property type="evidence" value="ECO:0007669"/>
    <property type="project" value="UniProtKB-UniRule"/>
</dbReference>
<comment type="subcellular location">
    <subcellularLocation>
        <location evidence="7 8">Cytoplasm</location>
    </subcellularLocation>
</comment>
<keyword evidence="6 7" id="KW-0961">Cell wall biogenesis/degradation</keyword>
<evidence type="ECO:0000313" key="13">
    <source>
        <dbReference type="Proteomes" id="UP000005019"/>
    </source>
</evidence>
<evidence type="ECO:0000259" key="9">
    <source>
        <dbReference type="Pfam" id="PF01225"/>
    </source>
</evidence>
<dbReference type="GO" id="GO:0005737">
    <property type="term" value="C:cytoplasm"/>
    <property type="evidence" value="ECO:0007669"/>
    <property type="project" value="UniProtKB-SubCell"/>
</dbReference>
<keyword evidence="3 7" id="KW-0133">Cell shape</keyword>
<feature type="domain" description="Mur ligase central" evidence="11">
    <location>
        <begin position="110"/>
        <end position="314"/>
    </location>
</feature>
<dbReference type="InterPro" id="IPR013221">
    <property type="entry name" value="Mur_ligase_cen"/>
</dbReference>
<dbReference type="eggNOG" id="COG0769">
    <property type="taxonomic scope" value="Bacteria"/>
</dbReference>
<keyword evidence="13" id="KW-1185">Reference proteome</keyword>
<dbReference type="InterPro" id="IPR000713">
    <property type="entry name" value="Mur_ligase_N"/>
</dbReference>
<reference evidence="12 13" key="1">
    <citation type="journal article" date="2011" name="J. Bacteriol.">
        <title>Genome sequence of Methyloversatilis universalis FAM5T, a methylotrophic representative of the order Rhodocyclales.</title>
        <authorList>
            <person name="Kittichotirat W."/>
            <person name="Good N.M."/>
            <person name="Hall R."/>
            <person name="Bringel F."/>
            <person name="Lajus A."/>
            <person name="Medigue C."/>
            <person name="Smalley N.E."/>
            <person name="Beck D."/>
            <person name="Bumgarner R."/>
            <person name="Vuilleumier S."/>
            <person name="Kalyuzhnaya M.G."/>
        </authorList>
    </citation>
    <scope>NUCLEOTIDE SEQUENCE [LARGE SCALE GENOMIC DNA]</scope>
    <source>
        <strain evidence="13">ATCC BAA-1314 / JCM 13912 / FAM5</strain>
    </source>
</reference>
<feature type="binding site" evidence="7">
    <location>
        <position position="187"/>
    </location>
    <ligand>
        <name>UDP-N-acetyl-alpha-D-muramoyl-L-alanyl-D-glutamate</name>
        <dbReference type="ChEBI" id="CHEBI:83900"/>
    </ligand>
</feature>
<keyword evidence="4 7" id="KW-0573">Peptidoglycan synthesis</keyword>
<keyword evidence="5 7" id="KW-0131">Cell cycle</keyword>
<keyword evidence="2 7" id="KW-0132">Cell division</keyword>
<feature type="binding site" evidence="7">
    <location>
        <position position="464"/>
    </location>
    <ligand>
        <name>meso-2,6-diaminopimelate</name>
        <dbReference type="ChEBI" id="CHEBI:57791"/>
    </ligand>
</feature>
<feature type="binding site" evidence="7">
    <location>
        <position position="181"/>
    </location>
    <ligand>
        <name>UDP-N-acetyl-alpha-D-muramoyl-L-alanyl-D-glutamate</name>
        <dbReference type="ChEBI" id="CHEBI:83900"/>
    </ligand>
</feature>
<comment type="caution">
    <text evidence="7">Lacks conserved residue(s) required for the propagation of feature annotation.</text>
</comment>
<name>F5R766_METUF</name>
<keyword evidence="7" id="KW-0460">Magnesium</keyword>
<keyword evidence="7 12" id="KW-0436">Ligase</keyword>
<dbReference type="UniPathway" id="UPA00219"/>
<dbReference type="GO" id="GO:0071555">
    <property type="term" value="P:cell wall organization"/>
    <property type="evidence" value="ECO:0007669"/>
    <property type="project" value="UniProtKB-KW"/>
</dbReference>
<dbReference type="PANTHER" id="PTHR23135">
    <property type="entry name" value="MUR LIGASE FAMILY MEMBER"/>
    <property type="match status" value="1"/>
</dbReference>
<dbReference type="AlphaFoldDB" id="F5R766"/>
<proteinExistence type="inferred from homology"/>
<feature type="binding site" evidence="7">
    <location>
        <begin position="112"/>
        <end position="118"/>
    </location>
    <ligand>
        <name>ATP</name>
        <dbReference type="ChEBI" id="CHEBI:30616"/>
    </ligand>
</feature>
<evidence type="ECO:0000256" key="4">
    <source>
        <dbReference type="ARBA" id="ARBA00022984"/>
    </source>
</evidence>
<dbReference type="HAMAP" id="MF_00208">
    <property type="entry name" value="MurE"/>
    <property type="match status" value="1"/>
</dbReference>
<protein>
    <recommendedName>
        <fullName evidence="7">UDP-N-acetylmuramoyl-L-alanyl-D-glutamate--2,6-diaminopimelate ligase</fullName>
        <ecNumber evidence="7">6.3.2.13</ecNumber>
    </recommendedName>
    <alternativeName>
        <fullName evidence="7">Meso-A2pm-adding enzyme</fullName>
    </alternativeName>
    <alternativeName>
        <fullName evidence="7">Meso-diaminopimelate-adding enzyme</fullName>
    </alternativeName>
    <alternativeName>
        <fullName evidence="7">UDP-MurNAc-L-Ala-D-Glu:meso-diaminopimelate ligase</fullName>
    </alternativeName>
    <alternativeName>
        <fullName evidence="7">UDP-MurNAc-tripeptide synthetase</fullName>
    </alternativeName>
    <alternativeName>
        <fullName evidence="7">UDP-N-acetylmuramyl-tripeptide synthetase</fullName>
    </alternativeName>
</protein>
<dbReference type="GO" id="GO:0000287">
    <property type="term" value="F:magnesium ion binding"/>
    <property type="evidence" value="ECO:0007669"/>
    <property type="project" value="UniProtKB-UniRule"/>
</dbReference>
<dbReference type="RefSeq" id="WP_008057839.1">
    <property type="nucleotide sequence ID" value="NZ_AFHG01000028.1"/>
</dbReference>
<evidence type="ECO:0000256" key="5">
    <source>
        <dbReference type="ARBA" id="ARBA00023306"/>
    </source>
</evidence>
<evidence type="ECO:0000313" key="12">
    <source>
        <dbReference type="EMBL" id="EGK73517.1"/>
    </source>
</evidence>
<dbReference type="InterPro" id="IPR004101">
    <property type="entry name" value="Mur_ligase_C"/>
</dbReference>
<dbReference type="NCBIfam" id="NF001126">
    <property type="entry name" value="PRK00139.1-4"/>
    <property type="match status" value="1"/>
</dbReference>
<feature type="binding site" evidence="7">
    <location>
        <position position="468"/>
    </location>
    <ligand>
        <name>meso-2,6-diaminopimelate</name>
        <dbReference type="ChEBI" id="CHEBI:57791"/>
    </ligand>
</feature>
<comment type="PTM">
    <text evidence="7">Carboxylation is probably crucial for Mg(2+) binding and, consequently, for the gamma-phosphate positioning of ATP.</text>
</comment>
<feature type="binding site" evidence="7">
    <location>
        <position position="189"/>
    </location>
    <ligand>
        <name>UDP-N-acetyl-alpha-D-muramoyl-L-alanyl-D-glutamate</name>
        <dbReference type="ChEBI" id="CHEBI:83900"/>
    </ligand>
</feature>
<keyword evidence="7" id="KW-0963">Cytoplasm</keyword>
<feature type="short sequence motif" description="Meso-diaminopimelate recognition motif" evidence="7">
    <location>
        <begin position="413"/>
        <end position="416"/>
    </location>
</feature>
<evidence type="ECO:0000259" key="11">
    <source>
        <dbReference type="Pfam" id="PF08245"/>
    </source>
</evidence>
<comment type="similarity">
    <text evidence="1 7">Belongs to the MurCDEF family. MurE subfamily.</text>
</comment>
<dbReference type="Gene3D" id="3.90.190.20">
    <property type="entry name" value="Mur ligase, C-terminal domain"/>
    <property type="match status" value="1"/>
</dbReference>
<organism evidence="12 13">
    <name type="scientific">Methyloversatilis universalis (strain ATCC BAA-1314 / DSM 25237 / JCM 13912 / CCUG 52030 / FAM5)</name>
    <dbReference type="NCBI Taxonomy" id="1000565"/>
    <lineage>
        <taxon>Bacteria</taxon>
        <taxon>Pseudomonadati</taxon>
        <taxon>Pseudomonadota</taxon>
        <taxon>Betaproteobacteria</taxon>
        <taxon>Nitrosomonadales</taxon>
        <taxon>Sterolibacteriaceae</taxon>
        <taxon>Methyloversatilis</taxon>
    </lineage>
</organism>
<evidence type="ECO:0000256" key="1">
    <source>
        <dbReference type="ARBA" id="ARBA00005898"/>
    </source>
</evidence>
<dbReference type="SUPFAM" id="SSF63418">
    <property type="entry name" value="MurE/MurF N-terminal domain"/>
    <property type="match status" value="1"/>
</dbReference>
<dbReference type="InterPro" id="IPR005761">
    <property type="entry name" value="UDP-N-AcMur-Glu-dNH2Pim_ligase"/>
</dbReference>
<feature type="binding site" evidence="7">
    <location>
        <position position="389"/>
    </location>
    <ligand>
        <name>meso-2,6-diaminopimelate</name>
        <dbReference type="ChEBI" id="CHEBI:57791"/>
    </ligand>
</feature>
<evidence type="ECO:0000256" key="7">
    <source>
        <dbReference type="HAMAP-Rule" id="MF_00208"/>
    </source>
</evidence>
<evidence type="ECO:0000259" key="10">
    <source>
        <dbReference type="Pfam" id="PF02875"/>
    </source>
</evidence>
<comment type="cofactor">
    <cofactor evidence="7">
        <name>Mg(2+)</name>
        <dbReference type="ChEBI" id="CHEBI:18420"/>
    </cofactor>
</comment>
<dbReference type="InterPro" id="IPR036565">
    <property type="entry name" value="Mur-like_cat_sf"/>
</dbReference>
<feature type="binding site" evidence="7">
    <location>
        <position position="153"/>
    </location>
    <ligand>
        <name>UDP-N-acetyl-alpha-D-muramoyl-L-alanyl-D-glutamate</name>
        <dbReference type="ChEBI" id="CHEBI:83900"/>
    </ligand>
</feature>
<dbReference type="PANTHER" id="PTHR23135:SF4">
    <property type="entry name" value="UDP-N-ACETYLMURAMOYL-L-ALANYL-D-GLUTAMATE--2,6-DIAMINOPIMELATE LIGASE MURE HOMOLOG, CHLOROPLASTIC"/>
    <property type="match status" value="1"/>
</dbReference>